<keyword evidence="1" id="KW-0472">Membrane</keyword>
<evidence type="ECO:0000313" key="2">
    <source>
        <dbReference type="Proteomes" id="UP000504635"/>
    </source>
</evidence>
<proteinExistence type="predicted"/>
<dbReference type="KEGG" id="soy:115877899"/>
<dbReference type="FunCoup" id="A0A6J2XFJ0">
    <property type="interactions" value="1263"/>
</dbReference>
<dbReference type="AlphaFoldDB" id="A0A6J2XFJ0"/>
<dbReference type="RefSeq" id="XP_030750108.1">
    <property type="nucleotide sequence ID" value="XM_030894248.1"/>
</dbReference>
<dbReference type="GO" id="GO:0055105">
    <property type="term" value="F:ubiquitin-protein transferase inhibitor activity"/>
    <property type="evidence" value="ECO:0007669"/>
    <property type="project" value="TreeGrafter"/>
</dbReference>
<keyword evidence="2" id="KW-1185">Reference proteome</keyword>
<name>A0A6J2XFJ0_SITOR</name>
<dbReference type="PANTHER" id="PTHR15430">
    <property type="entry name" value="GLOMULIN"/>
    <property type="match status" value="1"/>
</dbReference>
<dbReference type="Pfam" id="PF08568">
    <property type="entry name" value="Kinetochor_Ybp2"/>
    <property type="match status" value="1"/>
</dbReference>
<dbReference type="InterPro" id="IPR019516">
    <property type="entry name" value="Glomulin/ALF4"/>
</dbReference>
<evidence type="ECO:0000313" key="3">
    <source>
        <dbReference type="RefSeq" id="XP_030750108.1"/>
    </source>
</evidence>
<feature type="transmembrane region" description="Helical" evidence="1">
    <location>
        <begin position="378"/>
        <end position="402"/>
    </location>
</feature>
<sequence>MTEQYIGEFLQKLKLALSEGNIKDVLTLFKDQEYDEIVKNNPAIIIPELGEYLTNRNKENNILLFNCCVDMLCIISNTSITEETIIGLTLQIKISDESKFTVLLSLLCKVLCNLPPGSHNHYSSVFDAIHHYLEQMEQPDYETFENEERHLVDNSEPATNIIYAYNNVIIFYTQIINYITNEEINFMDKIFLAKHLMKLLANPLGYFPVEMIDNIRPISRPLVEEIVQKVLTFNCDPFIFSEIVLNNYYEADDTLIQLEKLWVAHLVYLVFCEEICINVIPKVYSPLYTLDSFLPLALELINQDNNTILIEKGLKLSHYIFTCLKNQKLSYLLLDNEVHSKFCEVISQVIVYNSSETIRKSALSIFESYLKLFEIKGVYLIITHLVPILTHGGLIGFIITFYKNLLNEEFNRTECNINEYFRGQKLLYILKKFCCLSEKEETNLVNNSDHIISCLNLLRYLALRDKKNVTNIWDFFSILEEIYLKPLRKGLELSRAHYDLEINNVKQEKLNKESIQTSVNVLGVDVNIDKDEKLRILNSSLTVFDVIESLLSRLAELIEKNL</sequence>
<dbReference type="PANTHER" id="PTHR15430:SF1">
    <property type="entry name" value="GLOMULIN"/>
    <property type="match status" value="1"/>
</dbReference>
<keyword evidence="1" id="KW-1133">Transmembrane helix</keyword>
<keyword evidence="1" id="KW-0812">Transmembrane</keyword>
<dbReference type="OrthoDB" id="619536at2759"/>
<dbReference type="Proteomes" id="UP000504635">
    <property type="component" value="Unplaced"/>
</dbReference>
<protein>
    <submittedName>
        <fullName evidence="3">Glomulin-like isoform X1</fullName>
    </submittedName>
</protein>
<dbReference type="GO" id="GO:0005737">
    <property type="term" value="C:cytoplasm"/>
    <property type="evidence" value="ECO:0007669"/>
    <property type="project" value="TreeGrafter"/>
</dbReference>
<dbReference type="InParanoid" id="A0A6J2XFJ0"/>
<dbReference type="GeneID" id="115877899"/>
<gene>
    <name evidence="3" type="primary">LOC115877899</name>
</gene>
<organism evidence="2 3">
    <name type="scientific">Sitophilus oryzae</name>
    <name type="common">Rice weevil</name>
    <name type="synonym">Curculio oryzae</name>
    <dbReference type="NCBI Taxonomy" id="7048"/>
    <lineage>
        <taxon>Eukaryota</taxon>
        <taxon>Metazoa</taxon>
        <taxon>Ecdysozoa</taxon>
        <taxon>Arthropoda</taxon>
        <taxon>Hexapoda</taxon>
        <taxon>Insecta</taxon>
        <taxon>Pterygota</taxon>
        <taxon>Neoptera</taxon>
        <taxon>Endopterygota</taxon>
        <taxon>Coleoptera</taxon>
        <taxon>Polyphaga</taxon>
        <taxon>Cucujiformia</taxon>
        <taxon>Curculionidae</taxon>
        <taxon>Dryophthorinae</taxon>
        <taxon>Sitophilus</taxon>
    </lineage>
</organism>
<evidence type="ECO:0000256" key="1">
    <source>
        <dbReference type="SAM" id="Phobius"/>
    </source>
</evidence>
<reference evidence="3" key="1">
    <citation type="submission" date="2025-08" db="UniProtKB">
        <authorList>
            <consortium name="RefSeq"/>
        </authorList>
    </citation>
    <scope>IDENTIFICATION</scope>
    <source>
        <tissue evidence="3">Gonads</tissue>
    </source>
</reference>
<accession>A0A6J2XFJ0</accession>
<dbReference type="InterPro" id="IPR013877">
    <property type="entry name" value="YAP-bd/ALF4/Glomulin"/>
</dbReference>